<dbReference type="RefSeq" id="WP_204473769.1">
    <property type="nucleotide sequence ID" value="NZ_JACJJW010000001.1"/>
</dbReference>
<evidence type="ECO:0000259" key="7">
    <source>
        <dbReference type="Pfam" id="PF07980"/>
    </source>
</evidence>
<name>A0ABS2ERF7_9BACE</name>
<keyword evidence="5" id="KW-0998">Cell outer membrane</keyword>
<dbReference type="Proteomes" id="UP000703295">
    <property type="component" value="Unassembled WGS sequence"/>
</dbReference>
<dbReference type="InterPro" id="IPR033985">
    <property type="entry name" value="SusD-like_N"/>
</dbReference>
<evidence type="ECO:0000313" key="9">
    <source>
        <dbReference type="EMBL" id="MBM6757252.1"/>
    </source>
</evidence>
<sequence>MKKILKYTFVGLMGCSILTSCLDSALDTAPTDSMAGTTLLSNANSAMVPLNGIYRSMYTSWSPTDNTHQSFGISSYAIMADVMGDDMIMDDMGSGWYWYDCLYNVKSRYTSSAWRSYDMWNCYYTWISNANYILAAQETMSGTTEDVNYVIGQAYAIRAYSYFMLAQNFARTYKGHEEDPCCPIYTEPTVAGTAGQPRSTVQKVYELITSDIQTAINKLTDAPAQKYKTHIDLSVAYGIQARIALTMEDWNLAKTAAHNAIEASGCTVLPVSDFLGLNDVTAANVMWGAPIQNDQTGMYASFFSHMDAVDELDVSQKPYGNSARKQINKDLYDNIMLPTDTRKQWWDPTNEESERGADAGYQQEKFKFSDYSTWLGDYIWMRVEEMYLTAAEAECMLGDETAAKNDLYAVMSKRVDGYTTSKTGTALGATSSQRTGSLREEIIDQRRIELWGEYGRIWDLRRLHQGFRRTVAQGWPDAALLSNRPTDDAECYMWVLTIPQSEFDGNVNMDLSKDQNPTGDYK</sequence>
<dbReference type="SUPFAM" id="SSF48452">
    <property type="entry name" value="TPR-like"/>
    <property type="match status" value="1"/>
</dbReference>
<feature type="domain" description="RagB/SusD" evidence="7">
    <location>
        <begin position="355"/>
        <end position="510"/>
    </location>
</feature>
<reference evidence="9 10" key="1">
    <citation type="journal article" date="2021" name="Sci. Rep.">
        <title>The distribution of antibiotic resistance genes in chicken gut microbiota commensals.</title>
        <authorList>
            <person name="Juricova H."/>
            <person name="Matiasovicova J."/>
            <person name="Kubasova T."/>
            <person name="Cejkova D."/>
            <person name="Rychlik I."/>
        </authorList>
    </citation>
    <scope>NUCLEOTIDE SEQUENCE [LARGE SCALE GENOMIC DNA]</scope>
    <source>
        <strain evidence="9 10">An801</strain>
    </source>
</reference>
<protein>
    <submittedName>
        <fullName evidence="9">RagB/SusD family nutrient uptake outer membrane protein</fullName>
    </submittedName>
</protein>
<keyword evidence="10" id="KW-1185">Reference proteome</keyword>
<dbReference type="InterPro" id="IPR011990">
    <property type="entry name" value="TPR-like_helical_dom_sf"/>
</dbReference>
<organism evidence="9 10">
    <name type="scientific">Bacteroides mediterraneensis</name>
    <dbReference type="NCBI Taxonomy" id="1841856"/>
    <lineage>
        <taxon>Bacteria</taxon>
        <taxon>Pseudomonadati</taxon>
        <taxon>Bacteroidota</taxon>
        <taxon>Bacteroidia</taxon>
        <taxon>Bacteroidales</taxon>
        <taxon>Bacteroidaceae</taxon>
        <taxon>Bacteroides</taxon>
    </lineage>
</organism>
<dbReference type="EMBL" id="JACJJW010000001">
    <property type="protein sequence ID" value="MBM6757252.1"/>
    <property type="molecule type" value="Genomic_DNA"/>
</dbReference>
<evidence type="ECO:0000256" key="2">
    <source>
        <dbReference type="ARBA" id="ARBA00006275"/>
    </source>
</evidence>
<comment type="similarity">
    <text evidence="2">Belongs to the SusD family.</text>
</comment>
<feature type="domain" description="SusD-like N-terminal" evidence="8">
    <location>
        <begin position="102"/>
        <end position="245"/>
    </location>
</feature>
<dbReference type="Gene3D" id="1.25.40.390">
    <property type="match status" value="1"/>
</dbReference>
<evidence type="ECO:0000313" key="10">
    <source>
        <dbReference type="Proteomes" id="UP000703295"/>
    </source>
</evidence>
<comment type="subcellular location">
    <subcellularLocation>
        <location evidence="1">Cell outer membrane</location>
    </subcellularLocation>
</comment>
<keyword evidence="4" id="KW-0472">Membrane</keyword>
<accession>A0ABS2ERF7</accession>
<evidence type="ECO:0000256" key="3">
    <source>
        <dbReference type="ARBA" id="ARBA00022729"/>
    </source>
</evidence>
<dbReference type="Pfam" id="PF14322">
    <property type="entry name" value="SusD-like_3"/>
    <property type="match status" value="1"/>
</dbReference>
<evidence type="ECO:0000259" key="8">
    <source>
        <dbReference type="Pfam" id="PF14322"/>
    </source>
</evidence>
<keyword evidence="3 6" id="KW-0732">Signal</keyword>
<proteinExistence type="inferred from homology"/>
<evidence type="ECO:0000256" key="1">
    <source>
        <dbReference type="ARBA" id="ARBA00004442"/>
    </source>
</evidence>
<dbReference type="PROSITE" id="PS51257">
    <property type="entry name" value="PROKAR_LIPOPROTEIN"/>
    <property type="match status" value="1"/>
</dbReference>
<evidence type="ECO:0000256" key="6">
    <source>
        <dbReference type="SAM" id="SignalP"/>
    </source>
</evidence>
<dbReference type="InterPro" id="IPR012944">
    <property type="entry name" value="SusD_RagB_dom"/>
</dbReference>
<dbReference type="Pfam" id="PF07980">
    <property type="entry name" value="SusD_RagB"/>
    <property type="match status" value="1"/>
</dbReference>
<comment type="caution">
    <text evidence="9">The sequence shown here is derived from an EMBL/GenBank/DDBJ whole genome shotgun (WGS) entry which is preliminary data.</text>
</comment>
<feature type="signal peptide" evidence="6">
    <location>
        <begin position="1"/>
        <end position="25"/>
    </location>
</feature>
<evidence type="ECO:0000256" key="4">
    <source>
        <dbReference type="ARBA" id="ARBA00023136"/>
    </source>
</evidence>
<gene>
    <name evidence="9" type="ORF">H6A31_00850</name>
</gene>
<dbReference type="CDD" id="cd08977">
    <property type="entry name" value="SusD"/>
    <property type="match status" value="1"/>
</dbReference>
<evidence type="ECO:0000256" key="5">
    <source>
        <dbReference type="ARBA" id="ARBA00023237"/>
    </source>
</evidence>
<feature type="chain" id="PRO_5046580865" evidence="6">
    <location>
        <begin position="26"/>
        <end position="522"/>
    </location>
</feature>